<accession>A0A1F6FMW2</accession>
<comment type="caution">
    <text evidence="1">The sequence shown here is derived from an EMBL/GenBank/DDBJ whole genome shotgun (WGS) entry which is preliminary data.</text>
</comment>
<evidence type="ECO:0000313" key="1">
    <source>
        <dbReference type="EMBL" id="OGG87208.1"/>
    </source>
</evidence>
<name>A0A1F6FMW2_9BACT</name>
<dbReference type="Proteomes" id="UP000177968">
    <property type="component" value="Unassembled WGS sequence"/>
</dbReference>
<sequence length="256" mass="27890">MTGILFPAGHGIVRKQLGVQPISIALVGDLLVVSCYFQPALLVATVSHTPEGVWLRDVRKIQGALMPDGTSKRFFPDVLQPIDANRMQACLIFSSTHFGLFRNEERVVHHVEQRGERWHYEGAESLPESSLDWVFSAMRDADGTIATIECDKALEQWSLCTYGKRGPTIHGVAPWTYGLAQLPNGAYVTICQHRADAPGIYVGDKRINADVSGTGIALLEDGAKGALVTSYGQDVPGPLWGVPGELIYVPPEGLRL</sequence>
<reference evidence="1 2" key="1">
    <citation type="journal article" date="2016" name="Nat. Commun.">
        <title>Thousands of microbial genomes shed light on interconnected biogeochemical processes in an aquifer system.</title>
        <authorList>
            <person name="Anantharaman K."/>
            <person name="Brown C.T."/>
            <person name="Hug L.A."/>
            <person name="Sharon I."/>
            <person name="Castelle C.J."/>
            <person name="Probst A.J."/>
            <person name="Thomas B.C."/>
            <person name="Singh A."/>
            <person name="Wilkins M.J."/>
            <person name="Karaoz U."/>
            <person name="Brodie E.L."/>
            <person name="Williams K.H."/>
            <person name="Hubbard S.S."/>
            <person name="Banfield J.F."/>
        </authorList>
    </citation>
    <scope>NUCLEOTIDE SEQUENCE [LARGE SCALE GENOMIC DNA]</scope>
</reference>
<dbReference type="AlphaFoldDB" id="A0A1F6FMW2"/>
<dbReference type="EMBL" id="MFMO01000034">
    <property type="protein sequence ID" value="OGG87208.1"/>
    <property type="molecule type" value="Genomic_DNA"/>
</dbReference>
<gene>
    <name evidence="1" type="ORF">A3H15_01285</name>
</gene>
<protein>
    <submittedName>
        <fullName evidence="1">Uncharacterized protein</fullName>
    </submittedName>
</protein>
<organism evidence="1 2">
    <name type="scientific">Candidatus Kaiserbacteria bacterium RIFCSPLOWO2_12_FULL_50_28</name>
    <dbReference type="NCBI Taxonomy" id="1798527"/>
    <lineage>
        <taxon>Bacteria</taxon>
        <taxon>Candidatus Kaiseribacteriota</taxon>
    </lineage>
</organism>
<proteinExistence type="predicted"/>
<evidence type="ECO:0000313" key="2">
    <source>
        <dbReference type="Proteomes" id="UP000177968"/>
    </source>
</evidence>